<dbReference type="AlphaFoldDB" id="A0A5K7WYQ0"/>
<dbReference type="RefSeq" id="WP_139693288.1">
    <property type="nucleotide sequence ID" value="NZ_AP021853.1"/>
</dbReference>
<sequence length="94" mass="9920">MLKVTDEAKVMLSQSMEEHNCDCLRVFTQPGCCGVSLKFALDQKKSGEQPTPINGVPVIMNQETEQQTDSLTINVVDGSLVIDGGGCGCGPSGC</sequence>
<evidence type="ECO:0000313" key="1">
    <source>
        <dbReference type="EMBL" id="BBN97590.1"/>
    </source>
</evidence>
<evidence type="ECO:0000313" key="2">
    <source>
        <dbReference type="Proteomes" id="UP000326951"/>
    </source>
</evidence>
<evidence type="ECO:0008006" key="3">
    <source>
        <dbReference type="Google" id="ProtNLM"/>
    </source>
</evidence>
<dbReference type="InterPro" id="IPR035903">
    <property type="entry name" value="HesB-like_dom_sf"/>
</dbReference>
<organism evidence="1 2">
    <name type="scientific">Sporolactobacillus terrae</name>
    <dbReference type="NCBI Taxonomy" id="269673"/>
    <lineage>
        <taxon>Bacteria</taxon>
        <taxon>Bacillati</taxon>
        <taxon>Bacillota</taxon>
        <taxon>Bacilli</taxon>
        <taxon>Bacillales</taxon>
        <taxon>Sporolactobacillaceae</taxon>
        <taxon>Sporolactobacillus</taxon>
    </lineage>
</organism>
<reference evidence="1 2" key="1">
    <citation type="submission" date="2019-09" db="EMBL/GenBank/DDBJ databases">
        <title>Complete genome sequence of Sporolactobacillus terrae 70-3.</title>
        <authorList>
            <person name="Tanaka N."/>
            <person name="Shiwa Y."/>
            <person name="Fujita N."/>
            <person name="Tanasupawat S."/>
        </authorList>
    </citation>
    <scope>NUCLEOTIDE SEQUENCE [LARGE SCALE GENOMIC DNA]</scope>
    <source>
        <strain evidence="1 2">70-3</strain>
    </source>
</reference>
<dbReference type="SUPFAM" id="SSF89360">
    <property type="entry name" value="HesB-like domain"/>
    <property type="match status" value="1"/>
</dbReference>
<dbReference type="EMBL" id="AP021853">
    <property type="protein sequence ID" value="BBN97590.1"/>
    <property type="molecule type" value="Genomic_DNA"/>
</dbReference>
<name>A0A5K7WYQ0_9BACL</name>
<protein>
    <recommendedName>
        <fullName evidence="3">Adhesin</fullName>
    </recommendedName>
</protein>
<accession>A0A5K7WYQ0</accession>
<proteinExistence type="predicted"/>
<dbReference type="Proteomes" id="UP000326951">
    <property type="component" value="Chromosome"/>
</dbReference>
<dbReference type="Gene3D" id="2.60.300.12">
    <property type="entry name" value="HesB-like domain"/>
    <property type="match status" value="1"/>
</dbReference>
<gene>
    <name evidence="1" type="ORF">St703_02950</name>
</gene>